<dbReference type="STRING" id="7918.ENSLOCP00000011878"/>
<dbReference type="AlphaFoldDB" id="W5MU19"/>
<evidence type="ECO:0000256" key="3">
    <source>
        <dbReference type="ARBA" id="ARBA00020448"/>
    </source>
</evidence>
<dbReference type="GO" id="GO:0098797">
    <property type="term" value="C:plasma membrane protein complex"/>
    <property type="evidence" value="ECO:0007669"/>
    <property type="project" value="UniProtKB-ARBA"/>
</dbReference>
<keyword evidence="5" id="KW-0597">Phosphoprotein</keyword>
<keyword evidence="10 17" id="KW-1133">Transmembrane helix</keyword>
<reference evidence="19" key="2">
    <citation type="submission" date="2025-08" db="UniProtKB">
        <authorList>
            <consortium name="Ensembl"/>
        </authorList>
    </citation>
    <scope>IDENTIFICATION</scope>
</reference>
<comment type="subcellular location">
    <subcellularLocation>
        <location evidence="1">Cell membrane</location>
        <topology evidence="1">Single-pass type I membrane protein</topology>
    </subcellularLocation>
</comment>
<feature type="region of interest" description="Disordered" evidence="16">
    <location>
        <begin position="55"/>
        <end position="156"/>
    </location>
</feature>
<evidence type="ECO:0000256" key="7">
    <source>
        <dbReference type="ARBA" id="ARBA00022729"/>
    </source>
</evidence>
<comment type="function">
    <text evidence="15">Part of the TCR-CD3 complex present on T-lymphocyte cell surface that plays an essential role in adaptive immune response. When antigen presenting cells (APCs) activate T-cell receptor (TCR), TCR-mediated signals are transmitted across the cell membrane by the CD3 chains CD3D, CD3E, CD3G and CD3Z. All CD3 chains contain immunoreceptor tyrosine-based activation motifs (ITAMs) in their cytoplasmic domain. Upon TCR engagement, these motifs become phosphorylated by Src family protein tyrosine kinases LCK and FYN, resulting in the activation of downstream signaling pathways. CD3Z ITAMs phosphorylation creates multiple docking sites for the protein kinase ZAP70 leading to ZAP70 phosphorylation and its conversion into a catalytically active enzyme. Plays an important role in intrathymic T-cell differentiation. Additionally, participates in the activity-dependent synapse formation of retinal ganglion cells (RGCs) in both the retina and dorsal lateral geniculate nucleus (dLGN).</text>
</comment>
<feature type="chain" id="PRO_5004866678" description="T-cell surface glycoprotein CD3 zeta chain" evidence="18">
    <location>
        <begin position="22"/>
        <end position="156"/>
    </location>
</feature>
<evidence type="ECO:0000256" key="8">
    <source>
        <dbReference type="ARBA" id="ARBA00022737"/>
    </source>
</evidence>
<feature type="transmembrane region" description="Helical" evidence="17">
    <location>
        <begin position="31"/>
        <end position="50"/>
    </location>
</feature>
<feature type="signal peptide" evidence="18">
    <location>
        <begin position="1"/>
        <end position="21"/>
    </location>
</feature>
<dbReference type="Pfam" id="PF11628">
    <property type="entry name" value="TCR_zetazeta"/>
    <property type="match status" value="1"/>
</dbReference>
<dbReference type="InterPro" id="IPR024128">
    <property type="entry name" value="T-cell_CD3_zeta"/>
</dbReference>
<dbReference type="PANTHER" id="PTHR10035">
    <property type="entry name" value="T-CELL SURFACE GLYCOPROTEIN CD3 ZETA CHAIN"/>
    <property type="match status" value="1"/>
</dbReference>
<keyword evidence="8" id="KW-0677">Repeat</keyword>
<reference evidence="19" key="3">
    <citation type="submission" date="2025-09" db="UniProtKB">
        <authorList>
            <consortium name="Ensembl"/>
        </authorList>
    </citation>
    <scope>IDENTIFICATION</scope>
</reference>
<dbReference type="SMART" id="SM00077">
    <property type="entry name" value="ITAM"/>
    <property type="match status" value="3"/>
</dbReference>
<organism evidence="19 20">
    <name type="scientific">Lepisosteus oculatus</name>
    <name type="common">Spotted gar</name>
    <dbReference type="NCBI Taxonomy" id="7918"/>
    <lineage>
        <taxon>Eukaryota</taxon>
        <taxon>Metazoa</taxon>
        <taxon>Chordata</taxon>
        <taxon>Craniata</taxon>
        <taxon>Vertebrata</taxon>
        <taxon>Euteleostomi</taxon>
        <taxon>Actinopterygii</taxon>
        <taxon>Neopterygii</taxon>
        <taxon>Holostei</taxon>
        <taxon>Semionotiformes</taxon>
        <taxon>Lepisosteidae</taxon>
        <taxon>Lepisosteus</taxon>
    </lineage>
</organism>
<evidence type="ECO:0000256" key="4">
    <source>
        <dbReference type="ARBA" id="ARBA00022475"/>
    </source>
</evidence>
<dbReference type="KEGG" id="loc:102690093"/>
<reference evidence="20" key="1">
    <citation type="submission" date="2011-12" db="EMBL/GenBank/DDBJ databases">
        <title>The Draft Genome of Lepisosteus oculatus.</title>
        <authorList>
            <consortium name="The Broad Institute Genome Assembly &amp; Analysis Group"/>
            <consortium name="Computational R&amp;D Group"/>
            <consortium name="and Sequencing Platform"/>
            <person name="Di Palma F."/>
            <person name="Alfoldi J."/>
            <person name="Johnson J."/>
            <person name="Berlin A."/>
            <person name="Gnerre S."/>
            <person name="Jaffe D."/>
            <person name="MacCallum I."/>
            <person name="Young S."/>
            <person name="Walker B.J."/>
            <person name="Lander E.S."/>
            <person name="Lindblad-Toh K."/>
        </authorList>
    </citation>
    <scope>NUCLEOTIDE SEQUENCE [LARGE SCALE GENOMIC DNA]</scope>
</reference>
<dbReference type="GO" id="GO:0002250">
    <property type="term" value="P:adaptive immune response"/>
    <property type="evidence" value="ECO:0007669"/>
    <property type="project" value="UniProtKB-KW"/>
</dbReference>
<dbReference type="PANTHER" id="PTHR10035:SF2">
    <property type="entry name" value="T-CELL SURFACE GLYCOPROTEIN CD3 ZETA CHAIN"/>
    <property type="match status" value="1"/>
</dbReference>
<evidence type="ECO:0000256" key="9">
    <source>
        <dbReference type="ARBA" id="ARBA00022859"/>
    </source>
</evidence>
<evidence type="ECO:0000256" key="6">
    <source>
        <dbReference type="ARBA" id="ARBA00022692"/>
    </source>
</evidence>
<evidence type="ECO:0000256" key="15">
    <source>
        <dbReference type="ARBA" id="ARBA00045360"/>
    </source>
</evidence>
<dbReference type="Pfam" id="PF02189">
    <property type="entry name" value="ITAM"/>
    <property type="match status" value="1"/>
</dbReference>
<keyword evidence="9" id="KW-0391">Immunity</keyword>
<dbReference type="HOGENOM" id="CLU_119104_0_0_1"/>
<evidence type="ECO:0000256" key="5">
    <source>
        <dbReference type="ARBA" id="ARBA00022553"/>
    </source>
</evidence>
<dbReference type="InParanoid" id="W5MU19"/>
<evidence type="ECO:0000256" key="1">
    <source>
        <dbReference type="ARBA" id="ARBA00004251"/>
    </source>
</evidence>
<evidence type="ECO:0000256" key="17">
    <source>
        <dbReference type="SAM" id="Phobius"/>
    </source>
</evidence>
<comment type="similarity">
    <text evidence="2">Belongs to the CD3Z/FCER1G family.</text>
</comment>
<dbReference type="OMA" id="TDPKLCY"/>
<evidence type="ECO:0000313" key="20">
    <source>
        <dbReference type="Proteomes" id="UP000018468"/>
    </source>
</evidence>
<dbReference type="Ensembl" id="ENSLOCT00000011899.1">
    <property type="protein sequence ID" value="ENSLOCP00000011878.1"/>
    <property type="gene ID" value="ENSLOCG00000009728.1"/>
</dbReference>
<feature type="compositionally biased region" description="Basic and acidic residues" evidence="16">
    <location>
        <begin position="69"/>
        <end position="85"/>
    </location>
</feature>
<dbReference type="EMBL" id="AHAT01003522">
    <property type="status" value="NOT_ANNOTATED_CDS"/>
    <property type="molecule type" value="Genomic_DNA"/>
</dbReference>
<keyword evidence="7 18" id="KW-0732">Signal</keyword>
<dbReference type="GO" id="GO:0007166">
    <property type="term" value="P:cell surface receptor signaling pathway"/>
    <property type="evidence" value="ECO:0007669"/>
    <property type="project" value="InterPro"/>
</dbReference>
<evidence type="ECO:0000256" key="2">
    <source>
        <dbReference type="ARBA" id="ARBA00007280"/>
    </source>
</evidence>
<dbReference type="Bgee" id="ENSLOCG00000009728">
    <property type="expression patterns" value="Expressed in bone element and 10 other cell types or tissues"/>
</dbReference>
<sequence length="156" mass="17774">MNLHCTGTLVSLASAFPVVVADFGLTDPRLCYILDGVLLIYGIIITALYFKDKFSKPKEGPQMEPIYSDLDKNRDQYDQLRRGNDIENAPRPNRRNADDLYTPLQKPTTDSYDQIAVKHKGERRRNKNEQVYQGLSAATKDTYDSLNMQPLPIPPR</sequence>
<name>W5MU19_LEPOC</name>
<protein>
    <recommendedName>
        <fullName evidence="3">T-cell surface glycoprotein CD3 zeta chain</fullName>
    </recommendedName>
    <alternativeName>
        <fullName evidence="14">T-cell receptor T3 zeta chain</fullName>
    </alternativeName>
</protein>
<dbReference type="InterPro" id="IPR003110">
    <property type="entry name" value="Phos_immunorcpt_sig_ITAM"/>
</dbReference>
<evidence type="ECO:0000256" key="16">
    <source>
        <dbReference type="SAM" id="MobiDB-lite"/>
    </source>
</evidence>
<dbReference type="Proteomes" id="UP000018468">
    <property type="component" value="Linkage group LG17"/>
</dbReference>
<keyword evidence="20" id="KW-1185">Reference proteome</keyword>
<evidence type="ECO:0000256" key="14">
    <source>
        <dbReference type="ARBA" id="ARBA00030941"/>
    </source>
</evidence>
<evidence type="ECO:0000256" key="10">
    <source>
        <dbReference type="ARBA" id="ARBA00022989"/>
    </source>
</evidence>
<keyword evidence="4" id="KW-1003">Cell membrane</keyword>
<dbReference type="InterPro" id="IPR021663">
    <property type="entry name" value="CD3_zeta/IgE_Fc_rcpt_gamma"/>
</dbReference>
<evidence type="ECO:0000256" key="12">
    <source>
        <dbReference type="ARBA" id="ARBA00023136"/>
    </source>
</evidence>
<dbReference type="GeneTree" id="ENSGT00390000018208"/>
<keyword evidence="12 17" id="KW-0472">Membrane</keyword>
<dbReference type="GO" id="GO:0004888">
    <property type="term" value="F:transmembrane signaling receptor activity"/>
    <property type="evidence" value="ECO:0007669"/>
    <property type="project" value="InterPro"/>
</dbReference>
<dbReference type="GeneID" id="102690093"/>
<evidence type="ECO:0000256" key="18">
    <source>
        <dbReference type="SAM" id="SignalP"/>
    </source>
</evidence>
<proteinExistence type="inferred from homology"/>
<evidence type="ECO:0000256" key="11">
    <source>
        <dbReference type="ARBA" id="ARBA00023130"/>
    </source>
</evidence>
<dbReference type="PROSITE" id="PS51055">
    <property type="entry name" value="ITAM_1"/>
    <property type="match status" value="1"/>
</dbReference>
<dbReference type="RefSeq" id="XP_015219528.1">
    <property type="nucleotide sequence ID" value="XM_015364042.2"/>
</dbReference>
<keyword evidence="13" id="KW-0675">Receptor</keyword>
<dbReference type="OrthoDB" id="9941225at2759"/>
<evidence type="ECO:0000256" key="13">
    <source>
        <dbReference type="ARBA" id="ARBA00023170"/>
    </source>
</evidence>
<accession>W5MU19</accession>
<dbReference type="eggNOG" id="ENOG502S4PJ">
    <property type="taxonomic scope" value="Eukaryota"/>
</dbReference>
<evidence type="ECO:0000313" key="19">
    <source>
        <dbReference type="Ensembl" id="ENSLOCP00000011878.1"/>
    </source>
</evidence>
<keyword evidence="11" id="KW-1064">Adaptive immunity</keyword>
<feature type="compositionally biased region" description="Basic residues" evidence="16">
    <location>
        <begin position="117"/>
        <end position="126"/>
    </location>
</feature>
<keyword evidence="6 17" id="KW-0812">Transmembrane</keyword>
<dbReference type="CTD" id="919"/>